<dbReference type="EMBL" id="CP022530">
    <property type="protein sequence ID" value="ASP40211.1"/>
    <property type="molecule type" value="Genomic_DNA"/>
</dbReference>
<sequence>MSWQDWLEEFSRIRQSLKSNAAFFMAMMSGVALAGFWDDQPERGYSLMQGLVMAWLLVSIIGVNLRREADENRPNQ</sequence>
<feature type="transmembrane region" description="Helical" evidence="1">
    <location>
        <begin position="21"/>
        <end position="37"/>
    </location>
</feature>
<protein>
    <submittedName>
        <fullName evidence="2">Uncharacterized protein</fullName>
    </submittedName>
</protein>
<proteinExistence type="predicted"/>
<keyword evidence="1" id="KW-1133">Transmembrane helix</keyword>
<dbReference type="AlphaFoldDB" id="A0A222FPA1"/>
<organism evidence="2 3">
    <name type="scientific">Bacterioplanes sanyensis</name>
    <dbReference type="NCBI Taxonomy" id="1249553"/>
    <lineage>
        <taxon>Bacteria</taxon>
        <taxon>Pseudomonadati</taxon>
        <taxon>Pseudomonadota</taxon>
        <taxon>Gammaproteobacteria</taxon>
        <taxon>Oceanospirillales</taxon>
        <taxon>Oceanospirillaceae</taxon>
        <taxon>Bacterioplanes</taxon>
    </lineage>
</organism>
<keyword evidence="1" id="KW-0812">Transmembrane</keyword>
<gene>
    <name evidence="2" type="ORF">CHH28_16685</name>
</gene>
<evidence type="ECO:0000313" key="3">
    <source>
        <dbReference type="Proteomes" id="UP000202440"/>
    </source>
</evidence>
<feature type="transmembrane region" description="Helical" evidence="1">
    <location>
        <begin position="43"/>
        <end position="65"/>
    </location>
</feature>
<evidence type="ECO:0000313" key="2">
    <source>
        <dbReference type="EMBL" id="ASP40211.1"/>
    </source>
</evidence>
<keyword evidence="3" id="KW-1185">Reference proteome</keyword>
<dbReference type="Proteomes" id="UP000202440">
    <property type="component" value="Chromosome"/>
</dbReference>
<reference evidence="2 3" key="1">
    <citation type="submission" date="2017-07" db="EMBL/GenBank/DDBJ databases">
        <title>Annotated genome sequence of Bacterioplanes sanyensis isolated from Red Sea.</title>
        <authorList>
            <person name="Rehman Z.U."/>
        </authorList>
    </citation>
    <scope>NUCLEOTIDE SEQUENCE [LARGE SCALE GENOMIC DNA]</scope>
    <source>
        <strain evidence="2 3">NV9</strain>
    </source>
</reference>
<evidence type="ECO:0000256" key="1">
    <source>
        <dbReference type="SAM" id="Phobius"/>
    </source>
</evidence>
<name>A0A222FPA1_9GAMM</name>
<keyword evidence="1" id="KW-0472">Membrane</keyword>
<dbReference type="RefSeq" id="WP_094061380.1">
    <property type="nucleotide sequence ID" value="NZ_CP022530.1"/>
</dbReference>
<dbReference type="KEGG" id="bsan:CHH28_16685"/>
<accession>A0A222FPA1</accession>